<dbReference type="RefSeq" id="WP_063375899.1">
    <property type="nucleotide sequence ID" value="NZ_AUXT01000057.1"/>
</dbReference>
<protein>
    <recommendedName>
        <fullName evidence="3">Flagellar FliJ protein</fullName>
    </recommendedName>
</protein>
<evidence type="ECO:0000256" key="10">
    <source>
        <dbReference type="ARBA" id="ARBA00023225"/>
    </source>
</evidence>
<reference evidence="12 13" key="1">
    <citation type="submission" date="2013-07" db="EMBL/GenBank/DDBJ databases">
        <title>Comparative Genomic and Metabolomic Analysis of Twelve Strains of Pseudoalteromonas luteoviolacea.</title>
        <authorList>
            <person name="Vynne N.G."/>
            <person name="Mansson M."/>
            <person name="Gram L."/>
        </authorList>
    </citation>
    <scope>NUCLEOTIDE SEQUENCE [LARGE SCALE GENOMIC DNA]</scope>
    <source>
        <strain evidence="12 13">NCIMB 1942</strain>
    </source>
</reference>
<evidence type="ECO:0000256" key="3">
    <source>
        <dbReference type="ARBA" id="ARBA00020392"/>
    </source>
</evidence>
<evidence type="ECO:0000256" key="1">
    <source>
        <dbReference type="ARBA" id="ARBA00004413"/>
    </source>
</evidence>
<keyword evidence="12" id="KW-0966">Cell projection</keyword>
<evidence type="ECO:0000313" key="12">
    <source>
        <dbReference type="EMBL" id="KZN54959.1"/>
    </source>
</evidence>
<dbReference type="GO" id="GO:0015031">
    <property type="term" value="P:protein transport"/>
    <property type="evidence" value="ECO:0007669"/>
    <property type="project" value="UniProtKB-KW"/>
</dbReference>
<evidence type="ECO:0000256" key="4">
    <source>
        <dbReference type="ARBA" id="ARBA00022448"/>
    </source>
</evidence>
<keyword evidence="9" id="KW-0472">Membrane</keyword>
<comment type="similarity">
    <text evidence="2">Belongs to the FliJ family.</text>
</comment>
<keyword evidence="5" id="KW-1003">Cell membrane</keyword>
<evidence type="ECO:0000256" key="8">
    <source>
        <dbReference type="ARBA" id="ARBA00022927"/>
    </source>
</evidence>
<keyword evidence="11" id="KW-0175">Coiled coil</keyword>
<keyword evidence="10" id="KW-1006">Bacterial flagellum protein export</keyword>
<dbReference type="GO" id="GO:0006935">
    <property type="term" value="P:chemotaxis"/>
    <property type="evidence" value="ECO:0007669"/>
    <property type="project" value="UniProtKB-KW"/>
</dbReference>
<dbReference type="InterPro" id="IPR052570">
    <property type="entry name" value="FliJ"/>
</dbReference>
<keyword evidence="4" id="KW-0813">Transport</keyword>
<keyword evidence="6" id="KW-0145">Chemotaxis</keyword>
<dbReference type="Gene3D" id="1.10.287.1700">
    <property type="match status" value="1"/>
</dbReference>
<dbReference type="InterPro" id="IPR012823">
    <property type="entry name" value="Flagell_FliJ"/>
</dbReference>
<dbReference type="GO" id="GO:0071973">
    <property type="term" value="P:bacterial-type flagellum-dependent cell motility"/>
    <property type="evidence" value="ECO:0007669"/>
    <property type="project" value="InterPro"/>
</dbReference>
<feature type="coiled-coil region" evidence="11">
    <location>
        <begin position="72"/>
        <end position="139"/>
    </location>
</feature>
<dbReference type="GO" id="GO:0044781">
    <property type="term" value="P:bacterial-type flagellum organization"/>
    <property type="evidence" value="ECO:0007669"/>
    <property type="project" value="UniProtKB-KW"/>
</dbReference>
<dbReference type="NCBIfam" id="TIGR02473">
    <property type="entry name" value="flagell_FliJ"/>
    <property type="match status" value="1"/>
</dbReference>
<dbReference type="GO" id="GO:0005886">
    <property type="term" value="C:plasma membrane"/>
    <property type="evidence" value="ECO:0007669"/>
    <property type="project" value="UniProtKB-SubCell"/>
</dbReference>
<dbReference type="EMBL" id="AUXT01000057">
    <property type="protein sequence ID" value="KZN54959.1"/>
    <property type="molecule type" value="Genomic_DNA"/>
</dbReference>
<dbReference type="PANTHER" id="PTHR38786:SF1">
    <property type="entry name" value="FLAGELLAR FLIJ PROTEIN"/>
    <property type="match status" value="1"/>
</dbReference>
<keyword evidence="12" id="KW-0969">Cilium</keyword>
<evidence type="ECO:0000256" key="2">
    <source>
        <dbReference type="ARBA" id="ARBA00010004"/>
    </source>
</evidence>
<comment type="subcellular location">
    <subcellularLocation>
        <location evidence="1">Cell membrane</location>
        <topology evidence="1">Peripheral membrane protein</topology>
        <orientation evidence="1">Cytoplasmic side</orientation>
    </subcellularLocation>
</comment>
<proteinExistence type="inferred from homology"/>
<dbReference type="GO" id="GO:0009288">
    <property type="term" value="C:bacterial-type flagellum"/>
    <property type="evidence" value="ECO:0007669"/>
    <property type="project" value="InterPro"/>
</dbReference>
<accession>A0A167GDR3</accession>
<evidence type="ECO:0000256" key="5">
    <source>
        <dbReference type="ARBA" id="ARBA00022475"/>
    </source>
</evidence>
<keyword evidence="7" id="KW-1005">Bacterial flagellum biogenesis</keyword>
<keyword evidence="12" id="KW-0282">Flagellum</keyword>
<dbReference type="PANTHER" id="PTHR38786">
    <property type="entry name" value="FLAGELLAR FLIJ PROTEIN"/>
    <property type="match status" value="1"/>
</dbReference>
<evidence type="ECO:0000256" key="7">
    <source>
        <dbReference type="ARBA" id="ARBA00022795"/>
    </source>
</evidence>
<sequence length="148" mass="17258">MAETKLALLHRLESDKEDGLRVNFVQAERSLHDNQQKLKGLNDFRLEYSQQLHNKALQGLSSSGFSQYHSFINKIEEAIKQQANTVATAKRVVEQRRKLWLTQQAKVKAIAKLIEKKELEKQKRLAKEEQKMLDELATNIFMRRKLAN</sequence>
<evidence type="ECO:0000256" key="9">
    <source>
        <dbReference type="ARBA" id="ARBA00023136"/>
    </source>
</evidence>
<dbReference type="AlphaFoldDB" id="A0A167GDR3"/>
<evidence type="ECO:0000313" key="13">
    <source>
        <dbReference type="Proteomes" id="UP000076587"/>
    </source>
</evidence>
<dbReference type="PATRIC" id="fig|1365253.3.peg.949"/>
<gene>
    <name evidence="12" type="ORF">N482_05235</name>
</gene>
<dbReference type="InterPro" id="IPR053716">
    <property type="entry name" value="Flag_assembly_chemotaxis_eff"/>
</dbReference>
<keyword evidence="8" id="KW-0653">Protein transport</keyword>
<dbReference type="Pfam" id="PF02050">
    <property type="entry name" value="FliJ"/>
    <property type="match status" value="1"/>
</dbReference>
<name>A0A167GDR3_9GAMM</name>
<comment type="caution">
    <text evidence="12">The sequence shown here is derived from an EMBL/GenBank/DDBJ whole genome shotgun (WGS) entry which is preliminary data.</text>
</comment>
<organism evidence="12 13">
    <name type="scientific">Pseudoalteromonas luteoviolacea NCIMB 1942</name>
    <dbReference type="NCBI Taxonomy" id="1365253"/>
    <lineage>
        <taxon>Bacteria</taxon>
        <taxon>Pseudomonadati</taxon>
        <taxon>Pseudomonadota</taxon>
        <taxon>Gammaproteobacteria</taxon>
        <taxon>Alteromonadales</taxon>
        <taxon>Pseudoalteromonadaceae</taxon>
        <taxon>Pseudoalteromonas</taxon>
    </lineage>
</organism>
<evidence type="ECO:0000256" key="11">
    <source>
        <dbReference type="SAM" id="Coils"/>
    </source>
</evidence>
<dbReference type="Proteomes" id="UP000076587">
    <property type="component" value="Unassembled WGS sequence"/>
</dbReference>
<dbReference type="OrthoDB" id="7063004at2"/>
<evidence type="ECO:0000256" key="6">
    <source>
        <dbReference type="ARBA" id="ARBA00022500"/>
    </source>
</evidence>